<evidence type="ECO:0000313" key="6">
    <source>
        <dbReference type="EMBL" id="HIX68895.1"/>
    </source>
</evidence>
<dbReference type="PANTHER" id="PTHR30126:SF64">
    <property type="entry name" value="HTH-TYPE TRANSCRIPTIONAL REGULATOR CITR"/>
    <property type="match status" value="1"/>
</dbReference>
<dbReference type="FunFam" id="1.10.10.10:FF:000001">
    <property type="entry name" value="LysR family transcriptional regulator"/>
    <property type="match status" value="1"/>
</dbReference>
<dbReference type="NCBIfam" id="NF040786">
    <property type="entry name" value="LysR_Sec_metab"/>
    <property type="match status" value="1"/>
</dbReference>
<feature type="domain" description="HTH lysR-type" evidence="5">
    <location>
        <begin position="1"/>
        <end position="58"/>
    </location>
</feature>
<comment type="similarity">
    <text evidence="1">Belongs to the LysR transcriptional regulatory family.</text>
</comment>
<dbReference type="InterPro" id="IPR047788">
    <property type="entry name" value="LysR-like_Sec_metab"/>
</dbReference>
<dbReference type="SUPFAM" id="SSF53850">
    <property type="entry name" value="Periplasmic binding protein-like II"/>
    <property type="match status" value="1"/>
</dbReference>
<dbReference type="EMBL" id="DXEM01000036">
    <property type="protein sequence ID" value="HIX68895.1"/>
    <property type="molecule type" value="Genomic_DNA"/>
</dbReference>
<dbReference type="InterPro" id="IPR036388">
    <property type="entry name" value="WH-like_DNA-bd_sf"/>
</dbReference>
<dbReference type="Gene3D" id="1.10.10.10">
    <property type="entry name" value="Winged helix-like DNA-binding domain superfamily/Winged helix DNA-binding domain"/>
    <property type="match status" value="1"/>
</dbReference>
<keyword evidence="4" id="KW-0804">Transcription</keyword>
<dbReference type="Gene3D" id="3.40.190.10">
    <property type="entry name" value="Periplasmic binding protein-like II"/>
    <property type="match status" value="2"/>
</dbReference>
<dbReference type="Pfam" id="PF03466">
    <property type="entry name" value="LysR_substrate"/>
    <property type="match status" value="1"/>
</dbReference>
<reference evidence="6" key="1">
    <citation type="journal article" date="2021" name="PeerJ">
        <title>Extensive microbial diversity within the chicken gut microbiome revealed by metagenomics and culture.</title>
        <authorList>
            <person name="Gilroy R."/>
            <person name="Ravi A."/>
            <person name="Getino M."/>
            <person name="Pursley I."/>
            <person name="Horton D.L."/>
            <person name="Alikhan N.F."/>
            <person name="Baker D."/>
            <person name="Gharbi K."/>
            <person name="Hall N."/>
            <person name="Watson M."/>
            <person name="Adriaenssens E.M."/>
            <person name="Foster-Nyarko E."/>
            <person name="Jarju S."/>
            <person name="Secka A."/>
            <person name="Antonio M."/>
            <person name="Oren A."/>
            <person name="Chaudhuri R.R."/>
            <person name="La Ragione R."/>
            <person name="Hildebrand F."/>
            <person name="Pallen M.J."/>
        </authorList>
    </citation>
    <scope>NUCLEOTIDE SEQUENCE</scope>
    <source>
        <strain evidence="6">CHK191-13928</strain>
    </source>
</reference>
<dbReference type="AlphaFoldDB" id="A0A9D1WY20"/>
<organism evidence="6 7">
    <name type="scientific">Candidatus Anaerostipes excrementavium</name>
    <dbReference type="NCBI Taxonomy" id="2838463"/>
    <lineage>
        <taxon>Bacteria</taxon>
        <taxon>Bacillati</taxon>
        <taxon>Bacillota</taxon>
        <taxon>Clostridia</taxon>
        <taxon>Lachnospirales</taxon>
        <taxon>Lachnospiraceae</taxon>
        <taxon>Anaerostipes</taxon>
    </lineage>
</organism>
<keyword evidence="2" id="KW-0805">Transcription regulation</keyword>
<dbReference type="PROSITE" id="PS50931">
    <property type="entry name" value="HTH_LYSR"/>
    <property type="match status" value="1"/>
</dbReference>
<dbReference type="GO" id="GO:0003700">
    <property type="term" value="F:DNA-binding transcription factor activity"/>
    <property type="evidence" value="ECO:0007669"/>
    <property type="project" value="InterPro"/>
</dbReference>
<dbReference type="Proteomes" id="UP000886721">
    <property type="component" value="Unassembled WGS sequence"/>
</dbReference>
<sequence length="295" mass="33387">MEFHQLEIFLAVADTKSFSKAAKRLFLSQSTISSHIKNLEAELQKTLFIRSTKSVRLSPDGYIFLRYAEAMLKTREAALEALNTPSGIILRIGASTIPSSYLLPDLLQGFRETHPYTFFDIQQGDSSEILEKIMDGSLEVGFIGKKEDTSKCVFLPFCKDHLVLAAPASPYYLSLFRRNPPITELLKEPIILREQGSGTRKAADLYLDSIGISTDSLHVIARTNDLEAVKQMIRNGMGISILSHYAVKDLQERGQILVHPLSSEIQRSFYIVYRSDNTLKTAFQDFIKYIRHLDF</sequence>
<dbReference type="SUPFAM" id="SSF46785">
    <property type="entry name" value="Winged helix' DNA-binding domain"/>
    <property type="match status" value="1"/>
</dbReference>
<proteinExistence type="inferred from homology"/>
<dbReference type="InterPro" id="IPR005119">
    <property type="entry name" value="LysR_subst-bd"/>
</dbReference>
<comment type="caution">
    <text evidence="6">The sequence shown here is derived from an EMBL/GenBank/DDBJ whole genome shotgun (WGS) entry which is preliminary data.</text>
</comment>
<dbReference type="Pfam" id="PF00126">
    <property type="entry name" value="HTH_1"/>
    <property type="match status" value="1"/>
</dbReference>
<dbReference type="GO" id="GO:0000976">
    <property type="term" value="F:transcription cis-regulatory region binding"/>
    <property type="evidence" value="ECO:0007669"/>
    <property type="project" value="TreeGrafter"/>
</dbReference>
<name>A0A9D1WY20_9FIRM</name>
<evidence type="ECO:0000256" key="2">
    <source>
        <dbReference type="ARBA" id="ARBA00023015"/>
    </source>
</evidence>
<accession>A0A9D1WY20</accession>
<evidence type="ECO:0000313" key="7">
    <source>
        <dbReference type="Proteomes" id="UP000886721"/>
    </source>
</evidence>
<protein>
    <submittedName>
        <fullName evidence="6">LysR family transcriptional regulator</fullName>
    </submittedName>
</protein>
<dbReference type="PANTHER" id="PTHR30126">
    <property type="entry name" value="HTH-TYPE TRANSCRIPTIONAL REGULATOR"/>
    <property type="match status" value="1"/>
</dbReference>
<evidence type="ECO:0000256" key="4">
    <source>
        <dbReference type="ARBA" id="ARBA00023163"/>
    </source>
</evidence>
<evidence type="ECO:0000259" key="5">
    <source>
        <dbReference type="PROSITE" id="PS50931"/>
    </source>
</evidence>
<gene>
    <name evidence="6" type="ORF">H9735_12345</name>
</gene>
<evidence type="ECO:0000256" key="1">
    <source>
        <dbReference type="ARBA" id="ARBA00009437"/>
    </source>
</evidence>
<keyword evidence="3" id="KW-0238">DNA-binding</keyword>
<reference evidence="6" key="2">
    <citation type="submission" date="2021-04" db="EMBL/GenBank/DDBJ databases">
        <authorList>
            <person name="Gilroy R."/>
        </authorList>
    </citation>
    <scope>NUCLEOTIDE SEQUENCE</scope>
    <source>
        <strain evidence="6">CHK191-13928</strain>
    </source>
</reference>
<dbReference type="PRINTS" id="PR00039">
    <property type="entry name" value="HTHLYSR"/>
</dbReference>
<dbReference type="InterPro" id="IPR000847">
    <property type="entry name" value="LysR_HTH_N"/>
</dbReference>
<dbReference type="InterPro" id="IPR036390">
    <property type="entry name" value="WH_DNA-bd_sf"/>
</dbReference>
<evidence type="ECO:0000256" key="3">
    <source>
        <dbReference type="ARBA" id="ARBA00023125"/>
    </source>
</evidence>